<evidence type="ECO:0000313" key="4">
    <source>
        <dbReference type="Proteomes" id="UP000094455"/>
    </source>
</evidence>
<dbReference type="Gene3D" id="3.30.760.10">
    <property type="entry name" value="RNA Cap, Translation Initiation Factor Eif4e"/>
    <property type="match status" value="1"/>
</dbReference>
<organism evidence="3 4">
    <name type="scientific">Pichia membranifaciens NRRL Y-2026</name>
    <dbReference type="NCBI Taxonomy" id="763406"/>
    <lineage>
        <taxon>Eukaryota</taxon>
        <taxon>Fungi</taxon>
        <taxon>Dikarya</taxon>
        <taxon>Ascomycota</taxon>
        <taxon>Saccharomycotina</taxon>
        <taxon>Pichiomycetes</taxon>
        <taxon>Pichiales</taxon>
        <taxon>Pichiaceae</taxon>
        <taxon>Pichia</taxon>
    </lineage>
</organism>
<dbReference type="GeneID" id="30181087"/>
<dbReference type="STRING" id="763406.A0A1E3NHN7"/>
<dbReference type="AlphaFoldDB" id="A0A1E3NHN7"/>
<dbReference type="InterPro" id="IPR023398">
    <property type="entry name" value="TIF_eIF4e-like"/>
</dbReference>
<name>A0A1E3NHN7_9ASCO</name>
<dbReference type="PANTHER" id="PTHR11960">
    <property type="entry name" value="EUKARYOTIC TRANSLATION INITIATION FACTOR 4E RELATED"/>
    <property type="match status" value="1"/>
</dbReference>
<keyword evidence="1" id="KW-0396">Initiation factor</keyword>
<feature type="compositionally biased region" description="Basic and acidic residues" evidence="2">
    <location>
        <begin position="444"/>
        <end position="456"/>
    </location>
</feature>
<dbReference type="RefSeq" id="XP_019016752.1">
    <property type="nucleotide sequence ID" value="XM_019164400.1"/>
</dbReference>
<evidence type="ECO:0000313" key="3">
    <source>
        <dbReference type="EMBL" id="ODQ45639.1"/>
    </source>
</evidence>
<dbReference type="GO" id="GO:0000340">
    <property type="term" value="F:RNA 7-methylguanosine cap binding"/>
    <property type="evidence" value="ECO:0007669"/>
    <property type="project" value="TreeGrafter"/>
</dbReference>
<feature type="compositionally biased region" description="Polar residues" evidence="2">
    <location>
        <begin position="74"/>
        <end position="83"/>
    </location>
</feature>
<dbReference type="SUPFAM" id="SSF55418">
    <property type="entry name" value="eIF4e-like"/>
    <property type="match status" value="1"/>
</dbReference>
<dbReference type="PANTHER" id="PTHR11960:SF18">
    <property type="entry name" value="EUKARYOTIC TRANSLATION INITIATION FACTOR 4E HOMOLOGOUS PROTEIN, ISOFORM B"/>
    <property type="match status" value="1"/>
</dbReference>
<feature type="region of interest" description="Disordered" evidence="2">
    <location>
        <begin position="435"/>
        <end position="466"/>
    </location>
</feature>
<accession>A0A1E3NHN7</accession>
<dbReference type="GO" id="GO:0003743">
    <property type="term" value="F:translation initiation factor activity"/>
    <property type="evidence" value="ECO:0007669"/>
    <property type="project" value="UniProtKB-KW"/>
</dbReference>
<keyword evidence="1" id="KW-0648">Protein biosynthesis</keyword>
<dbReference type="Pfam" id="PF01652">
    <property type="entry name" value="IF4E"/>
    <property type="match status" value="1"/>
</dbReference>
<dbReference type="GO" id="GO:0016281">
    <property type="term" value="C:eukaryotic translation initiation factor 4F complex"/>
    <property type="evidence" value="ECO:0007669"/>
    <property type="project" value="TreeGrafter"/>
</dbReference>
<protein>
    <submittedName>
        <fullName evidence="3">Uncharacterized protein</fullName>
    </submittedName>
</protein>
<keyword evidence="1" id="KW-0694">RNA-binding</keyword>
<evidence type="ECO:0000256" key="1">
    <source>
        <dbReference type="RuleBase" id="RU004374"/>
    </source>
</evidence>
<comment type="similarity">
    <text evidence="1">Belongs to the eukaryotic initiation factor 4E family.</text>
</comment>
<feature type="region of interest" description="Disordered" evidence="2">
    <location>
        <begin position="35"/>
        <end position="93"/>
    </location>
</feature>
<evidence type="ECO:0000256" key="2">
    <source>
        <dbReference type="SAM" id="MobiDB-lite"/>
    </source>
</evidence>
<dbReference type="PROSITE" id="PS00813">
    <property type="entry name" value="IF4E"/>
    <property type="match status" value="1"/>
</dbReference>
<dbReference type="InterPro" id="IPR001040">
    <property type="entry name" value="TIF_eIF_4E"/>
</dbReference>
<dbReference type="OrthoDB" id="3990714at2759"/>
<dbReference type="Proteomes" id="UP000094455">
    <property type="component" value="Unassembled WGS sequence"/>
</dbReference>
<keyword evidence="4" id="KW-1185">Reference proteome</keyword>
<reference evidence="3 4" key="1">
    <citation type="journal article" date="2016" name="Proc. Natl. Acad. Sci. U.S.A.">
        <title>Comparative genomics of biotechnologically important yeasts.</title>
        <authorList>
            <person name="Riley R."/>
            <person name="Haridas S."/>
            <person name="Wolfe K.H."/>
            <person name="Lopes M.R."/>
            <person name="Hittinger C.T."/>
            <person name="Goeker M."/>
            <person name="Salamov A.A."/>
            <person name="Wisecaver J.H."/>
            <person name="Long T.M."/>
            <person name="Calvey C.H."/>
            <person name="Aerts A.L."/>
            <person name="Barry K.W."/>
            <person name="Choi C."/>
            <person name="Clum A."/>
            <person name="Coughlan A.Y."/>
            <person name="Deshpande S."/>
            <person name="Douglass A.P."/>
            <person name="Hanson S.J."/>
            <person name="Klenk H.-P."/>
            <person name="LaButti K.M."/>
            <person name="Lapidus A."/>
            <person name="Lindquist E.A."/>
            <person name="Lipzen A.M."/>
            <person name="Meier-Kolthoff J.P."/>
            <person name="Ohm R.A."/>
            <person name="Otillar R.P."/>
            <person name="Pangilinan J.L."/>
            <person name="Peng Y."/>
            <person name="Rokas A."/>
            <person name="Rosa C.A."/>
            <person name="Scheuner C."/>
            <person name="Sibirny A.A."/>
            <person name="Slot J.C."/>
            <person name="Stielow J.B."/>
            <person name="Sun H."/>
            <person name="Kurtzman C.P."/>
            <person name="Blackwell M."/>
            <person name="Grigoriev I.V."/>
            <person name="Jeffries T.W."/>
        </authorList>
    </citation>
    <scope>NUCLEOTIDE SEQUENCE [LARGE SCALE GENOMIC DNA]</scope>
    <source>
        <strain evidence="3 4">NRRL Y-2026</strain>
    </source>
</reference>
<dbReference type="EMBL" id="KV454004">
    <property type="protein sequence ID" value="ODQ45639.1"/>
    <property type="molecule type" value="Genomic_DNA"/>
</dbReference>
<gene>
    <name evidence="3" type="ORF">PICMEDRAFT_73155</name>
</gene>
<dbReference type="InterPro" id="IPR019770">
    <property type="entry name" value="TIF_eIF_4E_CS"/>
</dbReference>
<sequence length="466" mass="54183">MSRIFDNLPSSLNSSKDISHKLAYEWSFWQHFRPTSVPSVPEEGNTTTVEENSHHSEIESSLYTETDAEKESTLNKSMETTSEADGEAEKNENADMRAAQYIEGTTLLTFPKVYSRDAEMEQTDTIDTVEQFWQSFCNLKSINDVPIDTEYFFFKKGIKPLWEDEFNKKGGRWSFSFSNSHLKYRKNLLCAFWEMLLVRLIGGKFLSADLELPLNDKTLDNKEFKEIQSKMHMSNAELNKLVLDDIAGIVVSVRSKKIILSIWNTHLSYEKFKKDNDISGSVKNEEYNHFFRERLNPKTKHIYEEIGLTTYQFRQLIYEAVSQIFSEAIELVKTKDSAQDLQKIYKQKLFKYTPHFVDGYSVNTKKTKYKSKRTSNDWDSYKNMQGNNYGGDKASYGDAERFSSLGKLRKKVEFTDEGLMVEELNVLSFKQKWNRRRRPAMKSRGSENSDGFDHHSSINGDEADNF</sequence>
<proteinExistence type="inferred from homology"/>